<name>A0AAN6VG24_9PEZI</name>
<keyword evidence="3" id="KW-1185">Reference proteome</keyword>
<feature type="region of interest" description="Disordered" evidence="1">
    <location>
        <begin position="66"/>
        <end position="87"/>
    </location>
</feature>
<dbReference type="EMBL" id="MU857151">
    <property type="protein sequence ID" value="KAK4149521.1"/>
    <property type="molecule type" value="Genomic_DNA"/>
</dbReference>
<reference evidence="2" key="2">
    <citation type="submission" date="2023-05" db="EMBL/GenBank/DDBJ databases">
        <authorList>
            <consortium name="Lawrence Berkeley National Laboratory"/>
            <person name="Steindorff A."/>
            <person name="Hensen N."/>
            <person name="Bonometti L."/>
            <person name="Westerberg I."/>
            <person name="Brannstrom I.O."/>
            <person name="Guillou S."/>
            <person name="Cros-Aarteil S."/>
            <person name="Calhoun S."/>
            <person name="Haridas S."/>
            <person name="Kuo A."/>
            <person name="Mondo S."/>
            <person name="Pangilinan J."/>
            <person name="Riley R."/>
            <person name="Labutti K."/>
            <person name="Andreopoulos B."/>
            <person name="Lipzen A."/>
            <person name="Chen C."/>
            <person name="Yanf M."/>
            <person name="Daum C."/>
            <person name="Ng V."/>
            <person name="Clum A."/>
            <person name="Ohm R."/>
            <person name="Martin F."/>
            <person name="Silar P."/>
            <person name="Natvig D."/>
            <person name="Lalanne C."/>
            <person name="Gautier V."/>
            <person name="Ament-Velasquez S.L."/>
            <person name="Kruys A."/>
            <person name="Hutchinson M.I."/>
            <person name="Powell A.J."/>
            <person name="Barry K."/>
            <person name="Miller A.N."/>
            <person name="Grigoriev I.V."/>
            <person name="Debuchy R."/>
            <person name="Gladieux P."/>
            <person name="Thoren M.H."/>
            <person name="Johannesson H."/>
        </authorList>
    </citation>
    <scope>NUCLEOTIDE SEQUENCE</scope>
    <source>
        <strain evidence="2">CBS 538.74</strain>
    </source>
</reference>
<accession>A0AAN6VG24</accession>
<evidence type="ECO:0000313" key="2">
    <source>
        <dbReference type="EMBL" id="KAK4149521.1"/>
    </source>
</evidence>
<evidence type="ECO:0000256" key="1">
    <source>
        <dbReference type="SAM" id="MobiDB-lite"/>
    </source>
</evidence>
<gene>
    <name evidence="2" type="ORF">C8A00DRAFT_37893</name>
</gene>
<sequence>MNSLRPLPLLSSRFILSSNGARTAAIGVRHASTEAATAATAAAAAAAPAPPTVPVPAARDRAVVAKKGNPAKERANRRATPPPNHGERLWVYNHMVANFTVYSTTPEME</sequence>
<organism evidence="2 3">
    <name type="scientific">Chaetomidium leptoderma</name>
    <dbReference type="NCBI Taxonomy" id="669021"/>
    <lineage>
        <taxon>Eukaryota</taxon>
        <taxon>Fungi</taxon>
        <taxon>Dikarya</taxon>
        <taxon>Ascomycota</taxon>
        <taxon>Pezizomycotina</taxon>
        <taxon>Sordariomycetes</taxon>
        <taxon>Sordariomycetidae</taxon>
        <taxon>Sordariales</taxon>
        <taxon>Chaetomiaceae</taxon>
        <taxon>Chaetomidium</taxon>
    </lineage>
</organism>
<comment type="caution">
    <text evidence="2">The sequence shown here is derived from an EMBL/GenBank/DDBJ whole genome shotgun (WGS) entry which is preliminary data.</text>
</comment>
<protein>
    <submittedName>
        <fullName evidence="2">Uncharacterized protein</fullName>
    </submittedName>
</protein>
<proteinExistence type="predicted"/>
<feature type="non-terminal residue" evidence="2">
    <location>
        <position position="109"/>
    </location>
</feature>
<dbReference type="AlphaFoldDB" id="A0AAN6VG24"/>
<evidence type="ECO:0000313" key="3">
    <source>
        <dbReference type="Proteomes" id="UP001302745"/>
    </source>
</evidence>
<dbReference type="Proteomes" id="UP001302745">
    <property type="component" value="Unassembled WGS sequence"/>
</dbReference>
<reference evidence="2" key="1">
    <citation type="journal article" date="2023" name="Mol. Phylogenet. Evol.">
        <title>Genome-scale phylogeny and comparative genomics of the fungal order Sordariales.</title>
        <authorList>
            <person name="Hensen N."/>
            <person name="Bonometti L."/>
            <person name="Westerberg I."/>
            <person name="Brannstrom I.O."/>
            <person name="Guillou S."/>
            <person name="Cros-Aarteil S."/>
            <person name="Calhoun S."/>
            <person name="Haridas S."/>
            <person name="Kuo A."/>
            <person name="Mondo S."/>
            <person name="Pangilinan J."/>
            <person name="Riley R."/>
            <person name="LaButti K."/>
            <person name="Andreopoulos B."/>
            <person name="Lipzen A."/>
            <person name="Chen C."/>
            <person name="Yan M."/>
            <person name="Daum C."/>
            <person name="Ng V."/>
            <person name="Clum A."/>
            <person name="Steindorff A."/>
            <person name="Ohm R.A."/>
            <person name="Martin F."/>
            <person name="Silar P."/>
            <person name="Natvig D.O."/>
            <person name="Lalanne C."/>
            <person name="Gautier V."/>
            <person name="Ament-Velasquez S.L."/>
            <person name="Kruys A."/>
            <person name="Hutchinson M.I."/>
            <person name="Powell A.J."/>
            <person name="Barry K."/>
            <person name="Miller A.N."/>
            <person name="Grigoriev I.V."/>
            <person name="Debuchy R."/>
            <person name="Gladieux P."/>
            <person name="Hiltunen Thoren M."/>
            <person name="Johannesson H."/>
        </authorList>
    </citation>
    <scope>NUCLEOTIDE SEQUENCE</scope>
    <source>
        <strain evidence="2">CBS 538.74</strain>
    </source>
</reference>